<reference evidence="3" key="1">
    <citation type="journal article" date="2021" name="Front. Plant Sci.">
        <title>Chromosome-Scale Genome Assembly for Chinese Sour Jujube and Insights Into Its Genome Evolution and Domestication Signature.</title>
        <authorList>
            <person name="Shen L.-Y."/>
            <person name="Luo H."/>
            <person name="Wang X.-L."/>
            <person name="Wang X.-M."/>
            <person name="Qiu X.-J."/>
            <person name="Liu H."/>
            <person name="Zhou S.-S."/>
            <person name="Jia K.-H."/>
            <person name="Nie S."/>
            <person name="Bao Y.-T."/>
            <person name="Zhang R.-G."/>
            <person name="Yun Q.-Z."/>
            <person name="Chai Y.-H."/>
            <person name="Lu J.-Y."/>
            <person name="Li Y."/>
            <person name="Zhao S.-W."/>
            <person name="Mao J.-F."/>
            <person name="Jia S.-G."/>
            <person name="Mao Y.-M."/>
        </authorList>
    </citation>
    <scope>NUCLEOTIDE SEQUENCE</scope>
    <source>
        <strain evidence="3">AT0</strain>
        <tissue evidence="3">Leaf</tissue>
    </source>
</reference>
<feature type="region of interest" description="Disordered" evidence="1">
    <location>
        <begin position="226"/>
        <end position="285"/>
    </location>
</feature>
<evidence type="ECO:0000256" key="1">
    <source>
        <dbReference type="SAM" id="MobiDB-lite"/>
    </source>
</evidence>
<feature type="compositionally biased region" description="Basic and acidic residues" evidence="1">
    <location>
        <begin position="238"/>
        <end position="253"/>
    </location>
</feature>
<evidence type="ECO:0000313" key="4">
    <source>
        <dbReference type="Proteomes" id="UP000813462"/>
    </source>
</evidence>
<accession>A0A978UTQ3</accession>
<dbReference type="Pfam" id="PF12776">
    <property type="entry name" value="Myb_DNA-bind_3"/>
    <property type="match status" value="1"/>
</dbReference>
<evidence type="ECO:0000313" key="3">
    <source>
        <dbReference type="EMBL" id="KAH7518253.1"/>
    </source>
</evidence>
<dbReference type="PANTHER" id="PTHR46250:SF15">
    <property type="entry name" value="OS01G0523800 PROTEIN"/>
    <property type="match status" value="1"/>
</dbReference>
<organism evidence="3 4">
    <name type="scientific">Ziziphus jujuba var. spinosa</name>
    <dbReference type="NCBI Taxonomy" id="714518"/>
    <lineage>
        <taxon>Eukaryota</taxon>
        <taxon>Viridiplantae</taxon>
        <taxon>Streptophyta</taxon>
        <taxon>Embryophyta</taxon>
        <taxon>Tracheophyta</taxon>
        <taxon>Spermatophyta</taxon>
        <taxon>Magnoliopsida</taxon>
        <taxon>eudicotyledons</taxon>
        <taxon>Gunneridae</taxon>
        <taxon>Pentapetalae</taxon>
        <taxon>rosids</taxon>
        <taxon>fabids</taxon>
        <taxon>Rosales</taxon>
        <taxon>Rhamnaceae</taxon>
        <taxon>Paliureae</taxon>
        <taxon>Ziziphus</taxon>
    </lineage>
</organism>
<comment type="caution">
    <text evidence="3">The sequence shown here is derived from an EMBL/GenBank/DDBJ whole genome shotgun (WGS) entry which is preliminary data.</text>
</comment>
<feature type="domain" description="Myb/SANT-like" evidence="2">
    <location>
        <begin position="99"/>
        <end position="197"/>
    </location>
</feature>
<sequence length="376" mass="43279">METMVVSISFFFQTRVSFSNTHTRTLNSSSSPRTTTPKAAVSFCKNLSLDALDTAVRRKRNRRRHTRRYLLRNRTFDRHETRLRMDIEQNTQLKGTRRSWNKIEEEALLTILEDVVSRGGKCDNGSFKPGTINQIEKALQESCPNSGLKATPHIDSKMRKWKKYYGLICDMMNRSGFVWNDVRKCIEVDSEEAWLTYVQHNKDARGWRGKPFPIFDRLANILGKDRATGRGAETPVEMAKELDREEENMKENMNDGDESSPVSVHNQNRSTATSSHTKKRNRSADNIDDIAMASFQQMFEKSIEHLSVITEKLVKGNEDRSDISAELSTMGLSEDDHLDVFQTIIDKPQYVSTFKSLKGDLKERFVKKLLKQIRGD</sequence>
<name>A0A978UTQ3_ZIZJJ</name>
<dbReference type="AlphaFoldDB" id="A0A978UTQ3"/>
<dbReference type="Proteomes" id="UP000813462">
    <property type="component" value="Unassembled WGS sequence"/>
</dbReference>
<dbReference type="PANTHER" id="PTHR46250">
    <property type="entry name" value="MYB/SANT-LIKE DNA-BINDING DOMAIN PROTEIN-RELATED"/>
    <property type="match status" value="1"/>
</dbReference>
<evidence type="ECO:0000259" key="2">
    <source>
        <dbReference type="Pfam" id="PF12776"/>
    </source>
</evidence>
<protein>
    <recommendedName>
        <fullName evidence="2">Myb/SANT-like domain-containing protein</fullName>
    </recommendedName>
</protein>
<dbReference type="InterPro" id="IPR024752">
    <property type="entry name" value="Myb/SANT-like_dom"/>
</dbReference>
<feature type="compositionally biased region" description="Polar residues" evidence="1">
    <location>
        <begin position="260"/>
        <end position="275"/>
    </location>
</feature>
<gene>
    <name evidence="3" type="ORF">FEM48_Zijuj09G0151900</name>
</gene>
<proteinExistence type="predicted"/>
<dbReference type="EMBL" id="JAEACU010000009">
    <property type="protein sequence ID" value="KAH7518253.1"/>
    <property type="molecule type" value="Genomic_DNA"/>
</dbReference>